<proteinExistence type="predicted"/>
<comment type="caution">
    <text evidence="1">The sequence shown here is derived from an EMBL/GenBank/DDBJ whole genome shotgun (WGS) entry which is preliminary data.</text>
</comment>
<accession>A0A9D4GJY4</accession>
<sequence>MSPVAVVLSIKRRFTVFTPISALQLLCGKATEHRRWCTSQSLRIRRVAAAVNSGPPSEASSSGIPYVTKIRLRHVISPWAPLADCSIMGQLE</sequence>
<dbReference type="EMBL" id="JAIWYP010000006">
    <property type="protein sequence ID" value="KAH3815342.1"/>
    <property type="molecule type" value="Genomic_DNA"/>
</dbReference>
<reference evidence="1" key="1">
    <citation type="journal article" date="2019" name="bioRxiv">
        <title>The Genome of the Zebra Mussel, Dreissena polymorpha: A Resource for Invasive Species Research.</title>
        <authorList>
            <person name="McCartney M.A."/>
            <person name="Auch B."/>
            <person name="Kono T."/>
            <person name="Mallez S."/>
            <person name="Zhang Y."/>
            <person name="Obille A."/>
            <person name="Becker A."/>
            <person name="Abrahante J.E."/>
            <person name="Garbe J."/>
            <person name="Badalamenti J.P."/>
            <person name="Herman A."/>
            <person name="Mangelson H."/>
            <person name="Liachko I."/>
            <person name="Sullivan S."/>
            <person name="Sone E.D."/>
            <person name="Koren S."/>
            <person name="Silverstein K.A.T."/>
            <person name="Beckman K.B."/>
            <person name="Gohl D.M."/>
        </authorList>
    </citation>
    <scope>NUCLEOTIDE SEQUENCE</scope>
    <source>
        <strain evidence="1">Duluth1</strain>
        <tissue evidence="1">Whole animal</tissue>
    </source>
</reference>
<dbReference type="AlphaFoldDB" id="A0A9D4GJY4"/>
<name>A0A9D4GJY4_DREPO</name>
<evidence type="ECO:0000313" key="2">
    <source>
        <dbReference type="Proteomes" id="UP000828390"/>
    </source>
</evidence>
<gene>
    <name evidence="1" type="ORF">DPMN_143864</name>
</gene>
<dbReference type="Proteomes" id="UP000828390">
    <property type="component" value="Unassembled WGS sequence"/>
</dbReference>
<protein>
    <submittedName>
        <fullName evidence="1">Uncharacterized protein</fullName>
    </submittedName>
</protein>
<organism evidence="1 2">
    <name type="scientific">Dreissena polymorpha</name>
    <name type="common">Zebra mussel</name>
    <name type="synonym">Mytilus polymorpha</name>
    <dbReference type="NCBI Taxonomy" id="45954"/>
    <lineage>
        <taxon>Eukaryota</taxon>
        <taxon>Metazoa</taxon>
        <taxon>Spiralia</taxon>
        <taxon>Lophotrochozoa</taxon>
        <taxon>Mollusca</taxon>
        <taxon>Bivalvia</taxon>
        <taxon>Autobranchia</taxon>
        <taxon>Heteroconchia</taxon>
        <taxon>Euheterodonta</taxon>
        <taxon>Imparidentia</taxon>
        <taxon>Neoheterodontei</taxon>
        <taxon>Myida</taxon>
        <taxon>Dreissenoidea</taxon>
        <taxon>Dreissenidae</taxon>
        <taxon>Dreissena</taxon>
    </lineage>
</organism>
<evidence type="ECO:0000313" key="1">
    <source>
        <dbReference type="EMBL" id="KAH3815342.1"/>
    </source>
</evidence>
<keyword evidence="2" id="KW-1185">Reference proteome</keyword>
<reference evidence="1" key="2">
    <citation type="submission" date="2020-11" db="EMBL/GenBank/DDBJ databases">
        <authorList>
            <person name="McCartney M.A."/>
            <person name="Auch B."/>
            <person name="Kono T."/>
            <person name="Mallez S."/>
            <person name="Becker A."/>
            <person name="Gohl D.M."/>
            <person name="Silverstein K.A.T."/>
            <person name="Koren S."/>
            <person name="Bechman K.B."/>
            <person name="Herman A."/>
            <person name="Abrahante J.E."/>
            <person name="Garbe J."/>
        </authorList>
    </citation>
    <scope>NUCLEOTIDE SEQUENCE</scope>
    <source>
        <strain evidence="1">Duluth1</strain>
        <tissue evidence="1">Whole animal</tissue>
    </source>
</reference>